<dbReference type="PANTHER" id="PTHR37485:SF1">
    <property type="entry name" value="CELL DIVISION PROTEIN FTSB"/>
    <property type="match status" value="1"/>
</dbReference>
<dbReference type="GO" id="GO:0030428">
    <property type="term" value="C:cell septum"/>
    <property type="evidence" value="ECO:0007669"/>
    <property type="project" value="TreeGrafter"/>
</dbReference>
<organism evidence="7">
    <name type="scientific">Fundidesulfovibrio putealis</name>
    <dbReference type="NCBI Taxonomy" id="270496"/>
    <lineage>
        <taxon>Bacteria</taxon>
        <taxon>Pseudomonadati</taxon>
        <taxon>Thermodesulfobacteriota</taxon>
        <taxon>Desulfovibrionia</taxon>
        <taxon>Desulfovibrionales</taxon>
        <taxon>Desulfovibrionaceae</taxon>
        <taxon>Fundidesulfovibrio</taxon>
    </lineage>
</organism>
<keyword evidence="1" id="KW-1003">Cell membrane</keyword>
<accession>A0A7C4AH21</accession>
<evidence type="ECO:0000256" key="2">
    <source>
        <dbReference type="ARBA" id="ARBA00022618"/>
    </source>
</evidence>
<reference evidence="7" key="1">
    <citation type="journal article" date="2020" name="mSystems">
        <title>Genome- and Community-Level Interaction Insights into Carbon Utilization and Element Cycling Functions of Hydrothermarchaeota in Hydrothermal Sediment.</title>
        <authorList>
            <person name="Zhou Z."/>
            <person name="Liu Y."/>
            <person name="Xu W."/>
            <person name="Pan J."/>
            <person name="Luo Z.H."/>
            <person name="Li M."/>
        </authorList>
    </citation>
    <scope>NUCLEOTIDE SEQUENCE [LARGE SCALE GENOMIC DNA]</scope>
    <source>
        <strain evidence="7">SpSt-413</strain>
    </source>
</reference>
<evidence type="ECO:0000256" key="4">
    <source>
        <dbReference type="ARBA" id="ARBA00022989"/>
    </source>
</evidence>
<keyword evidence="5" id="KW-0472">Membrane</keyword>
<sequence length="105" mass="12164">MLVRRLLLALILCCNVILLYNLVWSDKGVFAYLDLKNHQKQLKVRLDELGGRSLDLSQEIRWLKSDRAFTEKMTRAHGNYLRDNEIIYLFPGNTPEGSVGDDIKN</sequence>
<evidence type="ECO:0000256" key="6">
    <source>
        <dbReference type="ARBA" id="ARBA00023306"/>
    </source>
</evidence>
<keyword evidence="3" id="KW-0812">Transmembrane</keyword>
<evidence type="ECO:0000256" key="1">
    <source>
        <dbReference type="ARBA" id="ARBA00022475"/>
    </source>
</evidence>
<keyword evidence="4" id="KW-1133">Transmembrane helix</keyword>
<evidence type="ECO:0000256" key="3">
    <source>
        <dbReference type="ARBA" id="ARBA00022692"/>
    </source>
</evidence>
<dbReference type="Pfam" id="PF04977">
    <property type="entry name" value="DivIC"/>
    <property type="match status" value="1"/>
</dbReference>
<dbReference type="PANTHER" id="PTHR37485">
    <property type="entry name" value="CELL DIVISION PROTEIN FTSB"/>
    <property type="match status" value="1"/>
</dbReference>
<name>A0A7C4AH21_9BACT</name>
<evidence type="ECO:0000256" key="5">
    <source>
        <dbReference type="ARBA" id="ARBA00023136"/>
    </source>
</evidence>
<proteinExistence type="predicted"/>
<dbReference type="GO" id="GO:0043093">
    <property type="term" value="P:FtsZ-dependent cytokinesis"/>
    <property type="evidence" value="ECO:0007669"/>
    <property type="project" value="TreeGrafter"/>
</dbReference>
<dbReference type="EMBL" id="DSRP01000432">
    <property type="protein sequence ID" value="HGG92538.1"/>
    <property type="molecule type" value="Genomic_DNA"/>
</dbReference>
<keyword evidence="2" id="KW-0132">Cell division</keyword>
<dbReference type="InterPro" id="IPR007060">
    <property type="entry name" value="FtsL/DivIC"/>
</dbReference>
<evidence type="ECO:0000313" key="7">
    <source>
        <dbReference type="EMBL" id="HGG92538.1"/>
    </source>
</evidence>
<dbReference type="InterPro" id="IPR023081">
    <property type="entry name" value="Cell_div_FtsB"/>
</dbReference>
<comment type="caution">
    <text evidence="7">The sequence shown here is derived from an EMBL/GenBank/DDBJ whole genome shotgun (WGS) entry which is preliminary data.</text>
</comment>
<protein>
    <submittedName>
        <fullName evidence="7">Septum formation initiator family protein</fullName>
    </submittedName>
</protein>
<dbReference type="AlphaFoldDB" id="A0A7C4AH21"/>
<keyword evidence="6" id="KW-0131">Cell cycle</keyword>
<gene>
    <name evidence="7" type="ORF">ENR59_06245</name>
</gene>